<dbReference type="InterPro" id="IPR002575">
    <property type="entry name" value="Aminoglycoside_PTrfase"/>
</dbReference>
<keyword evidence="3" id="KW-1185">Reference proteome</keyword>
<sequence>MRWMGRADVYLQPDAEDPVLSAATVLRLARAHCTRAEAVTAVDESGGEARVYLVDDSVVVKTQRPHRVRPKTSLAKEARLLEHLAGALAGRIPTVFGHDRVETPEGSVEYVVMSRVPGQAAGHVSVTGPARTRLLHTLGRLLRHLHSQPADQLADSGLFPTDDDAGALRHRLEPALADLVEEINSRPGCWQLVPSPEVVAVRAIEALPSRFDAPVALHSNPGPTHAFVDADGAFTGVIDFGDSYLSHPALDLRTWPAVSDRLALHEGYLDGEAPQGDFEAVWTVAMIYADMKAIAGRAEPAALAGEDLTRRLAQL</sequence>
<dbReference type="EMBL" id="SUMC01000015">
    <property type="protein sequence ID" value="TKA10273.1"/>
    <property type="molecule type" value="Genomic_DNA"/>
</dbReference>
<comment type="caution">
    <text evidence="2">The sequence shown here is derived from an EMBL/GenBank/DDBJ whole genome shotgun (WGS) entry which is preliminary data.</text>
</comment>
<dbReference type="InterPro" id="IPR051678">
    <property type="entry name" value="AGP_Transferase"/>
</dbReference>
<evidence type="ECO:0000313" key="2">
    <source>
        <dbReference type="EMBL" id="TKA10273.1"/>
    </source>
</evidence>
<organism evidence="2 3">
    <name type="scientific">Actinacidiphila oryziradicis</name>
    <dbReference type="NCBI Taxonomy" id="2571141"/>
    <lineage>
        <taxon>Bacteria</taxon>
        <taxon>Bacillati</taxon>
        <taxon>Actinomycetota</taxon>
        <taxon>Actinomycetes</taxon>
        <taxon>Kitasatosporales</taxon>
        <taxon>Streptomycetaceae</taxon>
        <taxon>Actinacidiphila</taxon>
    </lineage>
</organism>
<proteinExistence type="predicted"/>
<dbReference type="GO" id="GO:0016740">
    <property type="term" value="F:transferase activity"/>
    <property type="evidence" value="ECO:0007669"/>
    <property type="project" value="UniProtKB-KW"/>
</dbReference>
<dbReference type="SUPFAM" id="SSF56112">
    <property type="entry name" value="Protein kinase-like (PK-like)"/>
    <property type="match status" value="1"/>
</dbReference>
<accession>A0A4U0SLY4</accession>
<dbReference type="PANTHER" id="PTHR21310">
    <property type="entry name" value="AMINOGLYCOSIDE PHOSPHOTRANSFERASE-RELATED-RELATED"/>
    <property type="match status" value="1"/>
</dbReference>
<evidence type="ECO:0000313" key="3">
    <source>
        <dbReference type="Proteomes" id="UP000305778"/>
    </source>
</evidence>
<evidence type="ECO:0000259" key="1">
    <source>
        <dbReference type="Pfam" id="PF01636"/>
    </source>
</evidence>
<reference evidence="2 3" key="1">
    <citation type="submission" date="2019-04" db="EMBL/GenBank/DDBJ databases">
        <title>Streptomyces oryziradicis sp. nov., a novel actinomycete isolated from rhizosphere soil of rice (Oryza sativa L.).</title>
        <authorList>
            <person name="Li C."/>
        </authorList>
    </citation>
    <scope>NUCLEOTIDE SEQUENCE [LARGE SCALE GENOMIC DNA]</scope>
    <source>
        <strain evidence="2 3">NEAU-C40</strain>
    </source>
</reference>
<keyword evidence="2" id="KW-0808">Transferase</keyword>
<name>A0A4U0SLY4_9ACTN</name>
<dbReference type="PANTHER" id="PTHR21310:SF15">
    <property type="entry name" value="AMINOGLYCOSIDE PHOSPHOTRANSFERASE DOMAIN-CONTAINING PROTEIN"/>
    <property type="match status" value="1"/>
</dbReference>
<dbReference type="Gene3D" id="3.90.1200.10">
    <property type="match status" value="1"/>
</dbReference>
<dbReference type="AlphaFoldDB" id="A0A4U0SLY4"/>
<dbReference type="InterPro" id="IPR011009">
    <property type="entry name" value="Kinase-like_dom_sf"/>
</dbReference>
<dbReference type="Pfam" id="PF01636">
    <property type="entry name" value="APH"/>
    <property type="match status" value="1"/>
</dbReference>
<gene>
    <name evidence="2" type="ORF">FCI23_17550</name>
</gene>
<feature type="domain" description="Aminoglycoside phosphotransferase" evidence="1">
    <location>
        <begin position="44"/>
        <end position="252"/>
    </location>
</feature>
<dbReference type="OrthoDB" id="9797603at2"/>
<protein>
    <submittedName>
        <fullName evidence="2">Aminoglycoside phosphotransferase family protein</fullName>
    </submittedName>
</protein>
<dbReference type="Proteomes" id="UP000305778">
    <property type="component" value="Unassembled WGS sequence"/>
</dbReference>